<keyword evidence="6 7" id="KW-0472">Membrane</keyword>
<dbReference type="PANTHER" id="PTHR31806:SF17">
    <property type="entry name" value="VITAMIN B6 TRANSPORTER TPN1"/>
    <property type="match status" value="1"/>
</dbReference>
<evidence type="ECO:0000313" key="9">
    <source>
        <dbReference type="EMBL" id="ODQ59301.1"/>
    </source>
</evidence>
<evidence type="ECO:0000256" key="5">
    <source>
        <dbReference type="ARBA" id="ARBA00022989"/>
    </source>
</evidence>
<evidence type="ECO:0000256" key="3">
    <source>
        <dbReference type="ARBA" id="ARBA00022448"/>
    </source>
</evidence>
<dbReference type="Gene3D" id="1.10.4160.10">
    <property type="entry name" value="Hydantoin permease"/>
    <property type="match status" value="1"/>
</dbReference>
<keyword evidence="5 8" id="KW-1133">Transmembrane helix</keyword>
<reference evidence="9 10" key="1">
    <citation type="journal article" date="2016" name="Proc. Natl. Acad. Sci. U.S.A.">
        <title>Comparative genomics of biotechnologically important yeasts.</title>
        <authorList>
            <person name="Riley R."/>
            <person name="Haridas S."/>
            <person name="Wolfe K.H."/>
            <person name="Lopes M.R."/>
            <person name="Hittinger C.T."/>
            <person name="Goeker M."/>
            <person name="Salamov A.A."/>
            <person name="Wisecaver J.H."/>
            <person name="Long T.M."/>
            <person name="Calvey C.H."/>
            <person name="Aerts A.L."/>
            <person name="Barry K.W."/>
            <person name="Choi C."/>
            <person name="Clum A."/>
            <person name="Coughlan A.Y."/>
            <person name="Deshpande S."/>
            <person name="Douglass A.P."/>
            <person name="Hanson S.J."/>
            <person name="Klenk H.-P."/>
            <person name="LaButti K.M."/>
            <person name="Lapidus A."/>
            <person name="Lindquist E.A."/>
            <person name="Lipzen A.M."/>
            <person name="Meier-Kolthoff J.P."/>
            <person name="Ohm R.A."/>
            <person name="Otillar R.P."/>
            <person name="Pangilinan J.L."/>
            <person name="Peng Y."/>
            <person name="Rokas A."/>
            <person name="Rosa C.A."/>
            <person name="Scheuner C."/>
            <person name="Sibirny A.A."/>
            <person name="Slot J.C."/>
            <person name="Stielow J.B."/>
            <person name="Sun H."/>
            <person name="Kurtzman C.P."/>
            <person name="Blackwell M."/>
            <person name="Grigoriev I.V."/>
            <person name="Jeffries T.W."/>
        </authorList>
    </citation>
    <scope>NUCLEOTIDE SEQUENCE [LARGE SCALE GENOMIC DNA]</scope>
    <source>
        <strain evidence="10">ATCC 58044 / CBS 1984 / NCYC 433 / NRRL Y-366-8</strain>
    </source>
</reference>
<dbReference type="AlphaFoldDB" id="A0A1E3P1H3"/>
<evidence type="ECO:0000256" key="8">
    <source>
        <dbReference type="SAM" id="Phobius"/>
    </source>
</evidence>
<dbReference type="GeneID" id="30203050"/>
<proteinExistence type="inferred from homology"/>
<comment type="subcellular location">
    <subcellularLocation>
        <location evidence="1">Membrane</location>
        <topology evidence="1">Multi-pass membrane protein</topology>
    </subcellularLocation>
</comment>
<dbReference type="GO" id="GO:0005886">
    <property type="term" value="C:plasma membrane"/>
    <property type="evidence" value="ECO:0007669"/>
    <property type="project" value="EnsemblFungi"/>
</dbReference>
<evidence type="ECO:0000256" key="7">
    <source>
        <dbReference type="PIRNR" id="PIRNR002744"/>
    </source>
</evidence>
<keyword evidence="10" id="KW-1185">Reference proteome</keyword>
<feature type="transmembrane region" description="Helical" evidence="8">
    <location>
        <begin position="41"/>
        <end position="63"/>
    </location>
</feature>
<gene>
    <name evidence="9" type="ORF">WICANDRAFT_84897</name>
</gene>
<keyword evidence="4 8" id="KW-0812">Transmembrane</keyword>
<dbReference type="GO" id="GO:0000329">
    <property type="term" value="C:fungal-type vacuole membrane"/>
    <property type="evidence" value="ECO:0007669"/>
    <property type="project" value="TreeGrafter"/>
</dbReference>
<feature type="transmembrane region" description="Helical" evidence="8">
    <location>
        <begin position="115"/>
        <end position="133"/>
    </location>
</feature>
<dbReference type="InterPro" id="IPR001248">
    <property type="entry name" value="Pur-cyt_permease"/>
</dbReference>
<evidence type="ECO:0000256" key="1">
    <source>
        <dbReference type="ARBA" id="ARBA00004141"/>
    </source>
</evidence>
<feature type="transmembrane region" description="Helical" evidence="8">
    <location>
        <begin position="153"/>
        <end position="172"/>
    </location>
</feature>
<name>A0A1E3P1H3_WICAA</name>
<evidence type="ECO:0000256" key="4">
    <source>
        <dbReference type="ARBA" id="ARBA00022692"/>
    </source>
</evidence>
<organism evidence="9 10">
    <name type="scientific">Wickerhamomyces anomalus (strain ATCC 58044 / CBS 1984 / NCYC 433 / NRRL Y-366-8)</name>
    <name type="common">Yeast</name>
    <name type="synonym">Hansenula anomala</name>
    <dbReference type="NCBI Taxonomy" id="683960"/>
    <lineage>
        <taxon>Eukaryota</taxon>
        <taxon>Fungi</taxon>
        <taxon>Dikarya</taxon>
        <taxon>Ascomycota</taxon>
        <taxon>Saccharomycotina</taxon>
        <taxon>Saccharomycetes</taxon>
        <taxon>Phaffomycetales</taxon>
        <taxon>Wickerhamomycetaceae</taxon>
        <taxon>Wickerhamomyces</taxon>
    </lineage>
</organism>
<feature type="transmembrane region" description="Helical" evidence="8">
    <location>
        <begin position="221"/>
        <end position="244"/>
    </location>
</feature>
<feature type="transmembrane region" description="Helical" evidence="8">
    <location>
        <begin position="489"/>
        <end position="508"/>
    </location>
</feature>
<feature type="transmembrane region" description="Helical" evidence="8">
    <location>
        <begin position="75"/>
        <end position="94"/>
    </location>
</feature>
<evidence type="ECO:0000256" key="6">
    <source>
        <dbReference type="ARBA" id="ARBA00023136"/>
    </source>
</evidence>
<sequence length="515" mass="56979">MPVLMKSHTDFSAKLDSLGVETRGIERIQPWERSNNKVNQFISVIGFWFSAAGGLSSMSTFILGSNVFMLTFEQALTSGLISMTIGCAIAGYCATMGPRSGCRQMVTARYLFGWWFVKFVALIGCLGVVGWSIVNCVVGGQILASVSNGKIPLYIGIVIVCILSFVVSIFGIKQLLRVEKIISIPVFIAFMLLYIASSNKFELLNTFDNSQVGEKTLLGHYLSFFSLCYSVTGTWGTITSDYYILFPESTPSYQVFFLTFFGILIPTTFVGVLGSILSVLSVVDSGYEEAYAINGMGGLLHQGFSRWNGFGKFCAVVLLLSLIANNIINTYSAAFSLQLTAVWFAKIPRWLWAIIVTAVYLVCALVGRDHFSTILGNFLPMIGYWISMYFIMLLEENVVFRKFFLHLYTKEFPSKDEKVASTSSQVPVGLRGKKQNYNWDAWNNYQVLTHGYAAIFAFLCGVVGAVIGMAQVYYIGVVAKNFGSAGGDIAMWLTMGISGIVYPPLRYLELKKFGR</sequence>
<feature type="transmembrane region" description="Helical" evidence="8">
    <location>
        <begin position="349"/>
        <end position="368"/>
    </location>
</feature>
<accession>A0A1E3P1H3</accession>
<dbReference type="InterPro" id="IPR026030">
    <property type="entry name" value="Pur-cyt_permease_Fcy2/21/22"/>
</dbReference>
<dbReference type="PANTHER" id="PTHR31806">
    <property type="entry name" value="PURINE-CYTOSINE PERMEASE FCY2-RELATED"/>
    <property type="match status" value="1"/>
</dbReference>
<dbReference type="PIRSF" id="PIRSF002744">
    <property type="entry name" value="Pur-cyt_permease"/>
    <property type="match status" value="1"/>
</dbReference>
<feature type="transmembrane region" description="Helical" evidence="8">
    <location>
        <begin position="374"/>
        <end position="394"/>
    </location>
</feature>
<dbReference type="STRING" id="683960.A0A1E3P1H3"/>
<dbReference type="Proteomes" id="UP000094112">
    <property type="component" value="Unassembled WGS sequence"/>
</dbReference>
<evidence type="ECO:0000256" key="2">
    <source>
        <dbReference type="ARBA" id="ARBA00008974"/>
    </source>
</evidence>
<feature type="transmembrane region" description="Helical" evidence="8">
    <location>
        <begin position="452"/>
        <end position="477"/>
    </location>
</feature>
<dbReference type="Pfam" id="PF02133">
    <property type="entry name" value="Transp_cyt_pur"/>
    <property type="match status" value="1"/>
</dbReference>
<evidence type="ECO:0008006" key="11">
    <source>
        <dbReference type="Google" id="ProtNLM"/>
    </source>
</evidence>
<dbReference type="EMBL" id="KV454211">
    <property type="protein sequence ID" value="ODQ59301.1"/>
    <property type="molecule type" value="Genomic_DNA"/>
</dbReference>
<dbReference type="OrthoDB" id="5428495at2759"/>
<dbReference type="RefSeq" id="XP_019038508.1">
    <property type="nucleotide sequence ID" value="XM_019185804.1"/>
</dbReference>
<feature type="transmembrane region" description="Helical" evidence="8">
    <location>
        <begin position="256"/>
        <end position="280"/>
    </location>
</feature>
<feature type="transmembrane region" description="Helical" evidence="8">
    <location>
        <begin position="184"/>
        <end position="201"/>
    </location>
</feature>
<comment type="similarity">
    <text evidence="2 7">Belongs to the purine-cytosine permease (2.A.39) family.</text>
</comment>
<dbReference type="GO" id="GO:0090482">
    <property type="term" value="F:vitamin transmembrane transporter activity"/>
    <property type="evidence" value="ECO:0007669"/>
    <property type="project" value="EnsemblFungi"/>
</dbReference>
<keyword evidence="3 7" id="KW-0813">Transport</keyword>
<feature type="transmembrane region" description="Helical" evidence="8">
    <location>
        <begin position="309"/>
        <end position="328"/>
    </location>
</feature>
<protein>
    <recommendedName>
        <fullName evidence="11">Vitamin B6 transporter TPN1</fullName>
    </recommendedName>
</protein>
<evidence type="ECO:0000313" key="10">
    <source>
        <dbReference type="Proteomes" id="UP000094112"/>
    </source>
</evidence>